<accession>A0A1V4IN32</accession>
<dbReference type="CDD" id="cd22786">
    <property type="entry name" value="DPBB_YuiC-like"/>
    <property type="match status" value="1"/>
</dbReference>
<dbReference type="Gene3D" id="2.20.230.10">
    <property type="entry name" value="Resuscitation-promoting factor rpfb"/>
    <property type="match status" value="1"/>
</dbReference>
<feature type="domain" description="G5" evidence="2">
    <location>
        <begin position="147"/>
        <end position="227"/>
    </location>
</feature>
<dbReference type="GO" id="GO:0004553">
    <property type="term" value="F:hydrolase activity, hydrolyzing O-glycosyl compounds"/>
    <property type="evidence" value="ECO:0007669"/>
    <property type="project" value="InterPro"/>
</dbReference>
<gene>
    <name evidence="3" type="primary">yocH_2</name>
    <name evidence="3" type="ORF">CLORY_23330</name>
</gene>
<dbReference type="AlphaFoldDB" id="A0A1V4IN32"/>
<protein>
    <submittedName>
        <fullName evidence="3">Cell wall-binding protein YocH</fullName>
    </submittedName>
</protein>
<comment type="caution">
    <text evidence="3">The sequence shown here is derived from an EMBL/GenBank/DDBJ whole genome shotgun (WGS) entry which is preliminary data.</text>
</comment>
<keyword evidence="1" id="KW-0732">Signal</keyword>
<dbReference type="Gene3D" id="2.40.40.10">
    <property type="entry name" value="RlpA-like domain"/>
    <property type="match status" value="1"/>
</dbReference>
<dbReference type="Proteomes" id="UP000190080">
    <property type="component" value="Unassembled WGS sequence"/>
</dbReference>
<dbReference type="RefSeq" id="WP_169911603.1">
    <property type="nucleotide sequence ID" value="NZ_MZGV01000023.1"/>
</dbReference>
<dbReference type="STRING" id="1450648.CLORY_23330"/>
<dbReference type="SMART" id="SM01208">
    <property type="entry name" value="G5"/>
    <property type="match status" value="1"/>
</dbReference>
<dbReference type="Pfam" id="PF03990">
    <property type="entry name" value="DUF348"/>
    <property type="match status" value="2"/>
</dbReference>
<dbReference type="InterPro" id="IPR011098">
    <property type="entry name" value="G5_dom"/>
</dbReference>
<dbReference type="Pfam" id="PF07501">
    <property type="entry name" value="G5"/>
    <property type="match status" value="1"/>
</dbReference>
<dbReference type="Pfam" id="PF06725">
    <property type="entry name" value="3D"/>
    <property type="match status" value="1"/>
</dbReference>
<dbReference type="GO" id="GO:0009254">
    <property type="term" value="P:peptidoglycan turnover"/>
    <property type="evidence" value="ECO:0007669"/>
    <property type="project" value="InterPro"/>
</dbReference>
<evidence type="ECO:0000313" key="3">
    <source>
        <dbReference type="EMBL" id="OPJ61293.1"/>
    </source>
</evidence>
<dbReference type="SUPFAM" id="SSF50685">
    <property type="entry name" value="Barwin-like endoglucanases"/>
    <property type="match status" value="1"/>
</dbReference>
<dbReference type="PANTHER" id="PTHR39160">
    <property type="entry name" value="CELL WALL-BINDING PROTEIN YOCH"/>
    <property type="match status" value="1"/>
</dbReference>
<dbReference type="GO" id="GO:0019867">
    <property type="term" value="C:outer membrane"/>
    <property type="evidence" value="ECO:0007669"/>
    <property type="project" value="InterPro"/>
</dbReference>
<dbReference type="InterPro" id="IPR010611">
    <property type="entry name" value="3D_dom"/>
</dbReference>
<organism evidence="3 4">
    <name type="scientific">Clostridium oryzae</name>
    <dbReference type="NCBI Taxonomy" id="1450648"/>
    <lineage>
        <taxon>Bacteria</taxon>
        <taxon>Bacillati</taxon>
        <taxon>Bacillota</taxon>
        <taxon>Clostridia</taxon>
        <taxon>Eubacteriales</taxon>
        <taxon>Clostridiaceae</taxon>
        <taxon>Clostridium</taxon>
    </lineage>
</organism>
<dbReference type="InterPro" id="IPR036908">
    <property type="entry name" value="RlpA-like_sf"/>
</dbReference>
<evidence type="ECO:0000259" key="2">
    <source>
        <dbReference type="PROSITE" id="PS51109"/>
    </source>
</evidence>
<dbReference type="InterPro" id="IPR051933">
    <property type="entry name" value="Resuscitation_pf_RpfB"/>
</dbReference>
<sequence>MERLKRMMVKRLSHKNSIFLVLIMILLCYIVLLSMKKTLIVSINDHQKSIVTYSSNLRSSLEKNNIKIGPKDRIYPALKSKIRDGQKIVIKKAVNVYLTVDGSTRKILTSQDNIGDMLLDEGITINKSDKVAPSLDTLIKKGEKIQIKRVTKKTVRQVKKIEYSTIVKKDAQLPSNFMKILRKGHNGRKQITVKQVYEDGKLVSSRVSSNKILKKSKNKVILKGSKNCYYLASRGGSQLTYTRVFHVRATAYSACYECTGKTPGDKGYGITACGTVAKRNVKGYSTIAVDPRIIPLGTKVFVKGYGFAIAEDVGGAIKGNRIDLFFNSYGEAINWGVKYIELYVMK</sequence>
<evidence type="ECO:0000313" key="4">
    <source>
        <dbReference type="Proteomes" id="UP000190080"/>
    </source>
</evidence>
<evidence type="ECO:0000256" key="1">
    <source>
        <dbReference type="ARBA" id="ARBA00022729"/>
    </source>
</evidence>
<proteinExistence type="predicted"/>
<name>A0A1V4IN32_9CLOT</name>
<dbReference type="InterPro" id="IPR007137">
    <property type="entry name" value="DUF348"/>
</dbReference>
<dbReference type="PANTHER" id="PTHR39160:SF4">
    <property type="entry name" value="RESUSCITATION-PROMOTING FACTOR RPFB"/>
    <property type="match status" value="1"/>
</dbReference>
<keyword evidence="4" id="KW-1185">Reference proteome</keyword>
<dbReference type="EMBL" id="MZGV01000023">
    <property type="protein sequence ID" value="OPJ61293.1"/>
    <property type="molecule type" value="Genomic_DNA"/>
</dbReference>
<reference evidence="3 4" key="1">
    <citation type="submission" date="2017-03" db="EMBL/GenBank/DDBJ databases">
        <title>Genome sequence of Clostridium oryzae DSM 28571.</title>
        <authorList>
            <person name="Poehlein A."/>
            <person name="Daniel R."/>
        </authorList>
    </citation>
    <scope>NUCLEOTIDE SEQUENCE [LARGE SCALE GENOMIC DNA]</scope>
    <source>
        <strain evidence="3 4">DSM 28571</strain>
    </source>
</reference>
<dbReference type="PROSITE" id="PS51109">
    <property type="entry name" value="G5"/>
    <property type="match status" value="1"/>
</dbReference>